<gene>
    <name evidence="2" type="ORF">ENN04_01740</name>
</gene>
<sequence>MRYLWGSLLLALGVVFASDCVAKLSVEEASRQASQYVGRVLSVSLSKTKKGECYYRVRGTEGSAIIDANDGKLLRFYRKRD</sequence>
<evidence type="ECO:0008006" key="3">
    <source>
        <dbReference type="Google" id="ProtNLM"/>
    </source>
</evidence>
<dbReference type="EMBL" id="DSAC01000023">
    <property type="protein sequence ID" value="HHO73341.1"/>
    <property type="molecule type" value="Genomic_DNA"/>
</dbReference>
<reference evidence="2" key="1">
    <citation type="journal article" date="2020" name="mSystems">
        <title>Genome- and Community-Level Interaction Insights into Carbon Utilization and Element Cycling Functions of Hydrothermarchaeota in Hydrothermal Sediment.</title>
        <authorList>
            <person name="Zhou Z."/>
            <person name="Liu Y."/>
            <person name="Xu W."/>
            <person name="Pan J."/>
            <person name="Luo Z.H."/>
            <person name="Li M."/>
        </authorList>
    </citation>
    <scope>NUCLEOTIDE SEQUENCE [LARGE SCALE GENOMIC DNA]</scope>
    <source>
        <strain evidence="2">SpSt-114</strain>
    </source>
</reference>
<comment type="caution">
    <text evidence="2">The sequence shown here is derived from an EMBL/GenBank/DDBJ whole genome shotgun (WGS) entry which is preliminary data.</text>
</comment>
<evidence type="ECO:0000313" key="2">
    <source>
        <dbReference type="EMBL" id="HHO73341.1"/>
    </source>
</evidence>
<evidence type="ECO:0000256" key="1">
    <source>
        <dbReference type="SAM" id="SignalP"/>
    </source>
</evidence>
<name>A0A7C5SVW1_9AQUI</name>
<feature type="signal peptide" evidence="1">
    <location>
        <begin position="1"/>
        <end position="17"/>
    </location>
</feature>
<accession>A0A7C5SVW1</accession>
<protein>
    <recommendedName>
        <fullName evidence="3">Curli assembly protein CsgG</fullName>
    </recommendedName>
</protein>
<proteinExistence type="predicted"/>
<organism evidence="2">
    <name type="scientific">Thermocrinis ruber</name>
    <dbReference type="NCBI Taxonomy" id="75906"/>
    <lineage>
        <taxon>Bacteria</taxon>
        <taxon>Pseudomonadati</taxon>
        <taxon>Aquificota</taxon>
        <taxon>Aquificia</taxon>
        <taxon>Aquificales</taxon>
        <taxon>Aquificaceae</taxon>
        <taxon>Thermocrinis</taxon>
    </lineage>
</organism>
<dbReference type="AlphaFoldDB" id="A0A7C5SVW1"/>
<feature type="chain" id="PRO_5027995560" description="Curli assembly protein CsgG" evidence="1">
    <location>
        <begin position="18"/>
        <end position="81"/>
    </location>
</feature>
<keyword evidence="1" id="KW-0732">Signal</keyword>